<evidence type="ECO:0000256" key="10">
    <source>
        <dbReference type="ARBA" id="ARBA00023136"/>
    </source>
</evidence>
<sequence>MMRIALFLLTNLAVMVVFGLVLSLTGIQSSSVQGLLIMALLFGFGGSFISLLMSKWMALKSVGGEVIEQPRNERERWLMNTVATQARQAGIAMPQVAIYHAPDINAFATGARRDASLVAVSTGLLQKYEP</sequence>
<evidence type="ECO:0000256" key="4">
    <source>
        <dbReference type="ARBA" id="ARBA00022692"/>
    </source>
</evidence>
<feature type="transmembrane region" description="Helical" evidence="12">
    <location>
        <begin position="33"/>
        <end position="53"/>
    </location>
</feature>
<evidence type="ECO:0000256" key="5">
    <source>
        <dbReference type="ARBA" id="ARBA00022723"/>
    </source>
</evidence>
<evidence type="ECO:0000256" key="8">
    <source>
        <dbReference type="ARBA" id="ARBA00022989"/>
    </source>
</evidence>
<keyword evidence="7 11" id="KW-0862">Zinc</keyword>
<dbReference type="InterPro" id="IPR001915">
    <property type="entry name" value="Peptidase_M48"/>
</dbReference>
<evidence type="ECO:0000256" key="12">
    <source>
        <dbReference type="SAM" id="Phobius"/>
    </source>
</evidence>
<keyword evidence="4 12" id="KW-0812">Transmembrane</keyword>
<evidence type="ECO:0000256" key="11">
    <source>
        <dbReference type="RuleBase" id="RU003983"/>
    </source>
</evidence>
<evidence type="ECO:0000256" key="6">
    <source>
        <dbReference type="ARBA" id="ARBA00022801"/>
    </source>
</evidence>
<proteinExistence type="inferred from homology"/>
<protein>
    <submittedName>
        <fullName evidence="14">Heat shock protein</fullName>
        <ecNumber evidence="14">3.4.24.-</ecNumber>
    </submittedName>
</protein>
<evidence type="ECO:0000313" key="15">
    <source>
        <dbReference type="Proteomes" id="UP000273655"/>
    </source>
</evidence>
<evidence type="ECO:0000256" key="9">
    <source>
        <dbReference type="ARBA" id="ARBA00023049"/>
    </source>
</evidence>
<dbReference type="InterPro" id="IPR050083">
    <property type="entry name" value="HtpX_protease"/>
</dbReference>
<dbReference type="Gene3D" id="3.30.2010.10">
    <property type="entry name" value="Metalloproteases ('zincins'), catalytic domain"/>
    <property type="match status" value="1"/>
</dbReference>
<keyword evidence="14" id="KW-0346">Stress response</keyword>
<evidence type="ECO:0000256" key="3">
    <source>
        <dbReference type="ARBA" id="ARBA00022670"/>
    </source>
</evidence>
<dbReference type="GO" id="GO:0046872">
    <property type="term" value="F:metal ion binding"/>
    <property type="evidence" value="ECO:0007669"/>
    <property type="project" value="UniProtKB-KW"/>
</dbReference>
<comment type="subcellular location">
    <subcellularLocation>
        <location evidence="1">Cell membrane</location>
        <topology evidence="1">Multi-pass membrane protein</topology>
    </subcellularLocation>
</comment>
<keyword evidence="3 11" id="KW-0645">Protease</keyword>
<keyword evidence="2" id="KW-1003">Cell membrane</keyword>
<gene>
    <name evidence="14" type="primary">htpX_2</name>
    <name evidence="14" type="ORF">NCTC8271_03427</name>
</gene>
<feature type="domain" description="Peptidase M48" evidence="13">
    <location>
        <begin position="73"/>
        <end position="128"/>
    </location>
</feature>
<dbReference type="Pfam" id="PF01435">
    <property type="entry name" value="Peptidase_M48"/>
    <property type="match status" value="1"/>
</dbReference>
<comment type="similarity">
    <text evidence="11">Belongs to the peptidase M48 family.</text>
</comment>
<dbReference type="PANTHER" id="PTHR43221">
    <property type="entry name" value="PROTEASE HTPX"/>
    <property type="match status" value="1"/>
</dbReference>
<dbReference type="GO" id="GO:0004222">
    <property type="term" value="F:metalloendopeptidase activity"/>
    <property type="evidence" value="ECO:0007669"/>
    <property type="project" value="InterPro"/>
</dbReference>
<dbReference type="GO" id="GO:0006508">
    <property type="term" value="P:proteolysis"/>
    <property type="evidence" value="ECO:0007669"/>
    <property type="project" value="UniProtKB-KW"/>
</dbReference>
<comment type="cofactor">
    <cofactor evidence="11">
        <name>Zn(2+)</name>
        <dbReference type="ChEBI" id="CHEBI:29105"/>
    </cofactor>
    <text evidence="11">Binds 1 zinc ion per subunit.</text>
</comment>
<dbReference type="EMBL" id="LR134148">
    <property type="protein sequence ID" value="VEA39122.1"/>
    <property type="molecule type" value="Genomic_DNA"/>
</dbReference>
<evidence type="ECO:0000256" key="7">
    <source>
        <dbReference type="ARBA" id="ARBA00022833"/>
    </source>
</evidence>
<keyword evidence="6 11" id="KW-0378">Hydrolase</keyword>
<evidence type="ECO:0000256" key="1">
    <source>
        <dbReference type="ARBA" id="ARBA00004651"/>
    </source>
</evidence>
<evidence type="ECO:0000259" key="13">
    <source>
        <dbReference type="Pfam" id="PF01435"/>
    </source>
</evidence>
<keyword evidence="5" id="KW-0479">Metal-binding</keyword>
<evidence type="ECO:0000313" key="14">
    <source>
        <dbReference type="EMBL" id="VEA39122.1"/>
    </source>
</evidence>
<keyword evidence="8 12" id="KW-1133">Transmembrane helix</keyword>
<dbReference type="AlphaFoldDB" id="A0A3S4FQU6"/>
<organism evidence="14 15">
    <name type="scientific">Salmonella enterica I</name>
    <dbReference type="NCBI Taxonomy" id="59201"/>
    <lineage>
        <taxon>Bacteria</taxon>
        <taxon>Pseudomonadati</taxon>
        <taxon>Pseudomonadota</taxon>
        <taxon>Gammaproteobacteria</taxon>
        <taxon>Enterobacterales</taxon>
        <taxon>Enterobacteriaceae</taxon>
        <taxon>Salmonella</taxon>
    </lineage>
</organism>
<accession>A0A3S4FQU6</accession>
<keyword evidence="9 11" id="KW-0482">Metalloprotease</keyword>
<dbReference type="PANTHER" id="PTHR43221:SF1">
    <property type="entry name" value="PROTEASE HTPX"/>
    <property type="match status" value="1"/>
</dbReference>
<keyword evidence="10 12" id="KW-0472">Membrane</keyword>
<dbReference type="EC" id="3.4.24.-" evidence="14"/>
<dbReference type="Proteomes" id="UP000273655">
    <property type="component" value="Chromosome 1"/>
</dbReference>
<reference evidence="14 15" key="1">
    <citation type="submission" date="2018-12" db="EMBL/GenBank/DDBJ databases">
        <authorList>
            <consortium name="Pathogen Informatics"/>
        </authorList>
    </citation>
    <scope>NUCLEOTIDE SEQUENCE [LARGE SCALE GENOMIC DNA]</scope>
    <source>
        <strain evidence="14 15">NCTC8271</strain>
    </source>
</reference>
<name>A0A3S4FQU6_SALET</name>
<evidence type="ECO:0000256" key="2">
    <source>
        <dbReference type="ARBA" id="ARBA00022475"/>
    </source>
</evidence>
<dbReference type="GO" id="GO:0005886">
    <property type="term" value="C:plasma membrane"/>
    <property type="evidence" value="ECO:0007669"/>
    <property type="project" value="UniProtKB-SubCell"/>
</dbReference>